<evidence type="ECO:0000313" key="5">
    <source>
        <dbReference type="Proteomes" id="UP000046680"/>
    </source>
</evidence>
<proteinExistence type="predicted"/>
<evidence type="ECO:0000313" key="2">
    <source>
        <dbReference type="EMBL" id="CFS06867.1"/>
    </source>
</evidence>
<dbReference type="EMBL" id="CFOH01000390">
    <property type="protein sequence ID" value="CFE54681.1"/>
    <property type="molecule type" value="Genomic_DNA"/>
</dbReference>
<reference evidence="4 5" key="2">
    <citation type="submission" date="2015-03" db="EMBL/GenBank/DDBJ databases">
        <authorList>
            <consortium name="Pathogen Informatics"/>
        </authorList>
    </citation>
    <scope>NUCLEOTIDE SEQUENCE [LARGE SCALE GENOMIC DNA]</scope>
    <source>
        <strain evidence="2 5">C09601061</strain>
        <strain evidence="1 6">H09601792</strain>
        <strain evidence="4">N09902308</strain>
    </source>
</reference>
<dbReference type="EMBL" id="CSBK01001231">
    <property type="protein sequence ID" value="COY45461.1"/>
    <property type="molecule type" value="Genomic_DNA"/>
</dbReference>
<evidence type="ECO:0000313" key="4">
    <source>
        <dbReference type="Proteomes" id="UP000039021"/>
    </source>
</evidence>
<protein>
    <submittedName>
        <fullName evidence="1">Uncharacterized protein</fullName>
    </submittedName>
</protein>
<sequence length="89" mass="9079">MRTAFPYTIACATAGETSAIVDMSSSPSIILVNKSSPTARTRGSANGSLIKPRGSLVASARPTATMVAVTPTLDVRSQLSSSVRATSPP</sequence>
<dbReference type="Proteomes" id="UP000046680">
    <property type="component" value="Unassembled WGS sequence"/>
</dbReference>
<dbReference type="Proteomes" id="UP000039021">
    <property type="component" value="Unassembled WGS sequence"/>
</dbReference>
<accession>A0A654TNT0</accession>
<reference evidence="3" key="1">
    <citation type="submission" date="2015-03" db="EMBL/GenBank/DDBJ databases">
        <authorList>
            <consortium name="Pathogen Informatics"/>
            <person name="Murphy D."/>
        </authorList>
    </citation>
    <scope>NUCLEOTIDE SEQUENCE</scope>
    <source>
        <strain evidence="3">N09902308</strain>
    </source>
</reference>
<evidence type="ECO:0000313" key="3">
    <source>
        <dbReference type="EMBL" id="COY45461.1"/>
    </source>
</evidence>
<name>A0A654TNT0_MYCTX</name>
<evidence type="ECO:0000313" key="6">
    <source>
        <dbReference type="Proteomes" id="UP000046947"/>
    </source>
</evidence>
<dbReference type="EMBL" id="CGCX01002105">
    <property type="protein sequence ID" value="CFS06867.1"/>
    <property type="molecule type" value="Genomic_DNA"/>
</dbReference>
<evidence type="ECO:0000313" key="1">
    <source>
        <dbReference type="EMBL" id="CFE54681.1"/>
    </source>
</evidence>
<dbReference type="Proteomes" id="UP000046947">
    <property type="component" value="Unassembled WGS sequence"/>
</dbReference>
<organism evidence="1 6">
    <name type="scientific">Mycobacterium tuberculosis</name>
    <dbReference type="NCBI Taxonomy" id="1773"/>
    <lineage>
        <taxon>Bacteria</taxon>
        <taxon>Bacillati</taxon>
        <taxon>Actinomycetota</taxon>
        <taxon>Actinomycetes</taxon>
        <taxon>Mycobacteriales</taxon>
        <taxon>Mycobacteriaceae</taxon>
        <taxon>Mycobacterium</taxon>
        <taxon>Mycobacterium tuberculosis complex</taxon>
    </lineage>
</organism>
<dbReference type="AlphaFoldDB" id="A0A654TNT0"/>
<gene>
    <name evidence="2" type="ORF">ERS007657_03863</name>
    <name evidence="1" type="ORF">ERS007688_02374</name>
    <name evidence="3" type="ORF">ERS007739_02633</name>
</gene>